<evidence type="ECO:0000256" key="1">
    <source>
        <dbReference type="ARBA" id="ARBA00000085"/>
    </source>
</evidence>
<keyword evidence="9" id="KW-0812">Transmembrane</keyword>
<dbReference type="InterPro" id="IPR011990">
    <property type="entry name" value="TPR-like_helical_dom_sf"/>
</dbReference>
<dbReference type="InterPro" id="IPR011495">
    <property type="entry name" value="Sig_transdc_His_kin_sub2_dim/P"/>
</dbReference>
<evidence type="ECO:0000256" key="4">
    <source>
        <dbReference type="ARBA" id="ARBA00022679"/>
    </source>
</evidence>
<dbReference type="RefSeq" id="WP_190786909.1">
    <property type="nucleotide sequence ID" value="NZ_JACXLC010000001.1"/>
</dbReference>
<reference evidence="11 12" key="1">
    <citation type="submission" date="2020-09" db="EMBL/GenBank/DDBJ databases">
        <authorList>
            <person name="Yoon J.-W."/>
        </authorList>
    </citation>
    <scope>NUCLEOTIDE SEQUENCE [LARGE SCALE GENOMIC DNA]</scope>
    <source>
        <strain evidence="11 12">KMU-140</strain>
    </source>
</reference>
<keyword evidence="4" id="KW-0808">Transferase</keyword>
<evidence type="ECO:0000256" key="7">
    <source>
        <dbReference type="ARBA" id="ARBA00022840"/>
    </source>
</evidence>
<gene>
    <name evidence="11" type="ORF">IB285_03710</name>
</gene>
<dbReference type="Pfam" id="PF07568">
    <property type="entry name" value="HisKA_2"/>
    <property type="match status" value="1"/>
</dbReference>
<accession>A0ABR8KT04</accession>
<dbReference type="Proteomes" id="UP000635384">
    <property type="component" value="Unassembled WGS sequence"/>
</dbReference>
<sequence>MSGDTFDQDEMWDAINADPASGRAKALAYLDANPPLSPDNRRRALNIIGVSFAMQGRMDEALVYAHQALDMAMAQNDFVSASRGWTNIGAMEQARGELAAAVEAYGNAVELSKQADQDAVAHDHTLTNFGSLLLEYGRPDDAIELLEEARPVLLADERPTDRAGGFLPLAKAYRRVGRLDDAESLLEEIRGFLDLDESAELTGTLHCEEAQLALARGRTGEARSAAQRCLSVARDSDLLLPQVDALTVLGSAAMSARNINQAKGYLTQLLSSLDQAEAAVSSGSDPAPSIVRRRLEASRLASDIAISEGRLSDALENFRTRIALDETLDGIASKAGSALDTFRYRQEINTLNLQLLESEAATLQSRNAQQQQFIFGALLLAGLLALLVWVFFRSDRQKRALNAALQRSLDGQRLLNLDMQHRVKNNLQLLLSLLNLQLQSASSESASAVKSVRNRILSMAALYNNLYTDEESDVGATISAKDMLPELIGRIASTYEANNRVGTVSIADIHFDKATASPLGLLVAELVSNVFKHTDESFDLSLLAKENDRIVLTIADRGPAFSANADFKTGGGLDIVNELALQIGGTLEHWSLSPKGNEWTLEFSDRAAPVKRAAR</sequence>
<protein>
    <recommendedName>
        <fullName evidence="2">histidine kinase</fullName>
        <ecNumber evidence="2">2.7.13.3</ecNumber>
    </recommendedName>
</protein>
<keyword evidence="9" id="KW-0472">Membrane</keyword>
<evidence type="ECO:0000256" key="3">
    <source>
        <dbReference type="ARBA" id="ARBA00022553"/>
    </source>
</evidence>
<feature type="domain" description="Histidine kinase/HSP90-like ATPase" evidence="10">
    <location>
        <begin position="514"/>
        <end position="607"/>
    </location>
</feature>
<dbReference type="InterPro" id="IPR003594">
    <property type="entry name" value="HATPase_dom"/>
</dbReference>
<proteinExistence type="predicted"/>
<keyword evidence="8" id="KW-0802">TPR repeat</keyword>
<dbReference type="InterPro" id="IPR036890">
    <property type="entry name" value="HATPase_C_sf"/>
</dbReference>
<dbReference type="EMBL" id="JACXLC010000001">
    <property type="protein sequence ID" value="MBD2841361.1"/>
    <property type="molecule type" value="Genomic_DNA"/>
</dbReference>
<evidence type="ECO:0000256" key="5">
    <source>
        <dbReference type="ARBA" id="ARBA00022741"/>
    </source>
</evidence>
<evidence type="ECO:0000256" key="2">
    <source>
        <dbReference type="ARBA" id="ARBA00012438"/>
    </source>
</evidence>
<evidence type="ECO:0000256" key="6">
    <source>
        <dbReference type="ARBA" id="ARBA00022777"/>
    </source>
</evidence>
<dbReference type="Pfam" id="PF02518">
    <property type="entry name" value="HATPase_c"/>
    <property type="match status" value="1"/>
</dbReference>
<dbReference type="PANTHER" id="PTHR41523">
    <property type="entry name" value="TWO-COMPONENT SYSTEM SENSOR PROTEIN"/>
    <property type="match status" value="1"/>
</dbReference>
<dbReference type="Gene3D" id="1.25.40.10">
    <property type="entry name" value="Tetratricopeptide repeat domain"/>
    <property type="match status" value="1"/>
</dbReference>
<feature type="transmembrane region" description="Helical" evidence="9">
    <location>
        <begin position="373"/>
        <end position="392"/>
    </location>
</feature>
<evidence type="ECO:0000259" key="10">
    <source>
        <dbReference type="SMART" id="SM00387"/>
    </source>
</evidence>
<dbReference type="SUPFAM" id="SSF55874">
    <property type="entry name" value="ATPase domain of HSP90 chaperone/DNA topoisomerase II/histidine kinase"/>
    <property type="match status" value="1"/>
</dbReference>
<dbReference type="PANTHER" id="PTHR41523:SF8">
    <property type="entry name" value="ETHYLENE RESPONSE SENSOR PROTEIN"/>
    <property type="match status" value="1"/>
</dbReference>
<keyword evidence="12" id="KW-1185">Reference proteome</keyword>
<evidence type="ECO:0000313" key="12">
    <source>
        <dbReference type="Proteomes" id="UP000635384"/>
    </source>
</evidence>
<dbReference type="Pfam" id="PF13424">
    <property type="entry name" value="TPR_12"/>
    <property type="match status" value="1"/>
</dbReference>
<comment type="catalytic activity">
    <reaction evidence="1">
        <text>ATP + protein L-histidine = ADP + protein N-phospho-L-histidine.</text>
        <dbReference type="EC" id="2.7.13.3"/>
    </reaction>
</comment>
<evidence type="ECO:0000256" key="8">
    <source>
        <dbReference type="PROSITE-ProRule" id="PRU00339"/>
    </source>
</evidence>
<evidence type="ECO:0000313" key="11">
    <source>
        <dbReference type="EMBL" id="MBD2841361.1"/>
    </source>
</evidence>
<name>A0ABR8KT04_9SPHN</name>
<dbReference type="EC" id="2.7.13.3" evidence="2"/>
<evidence type="ECO:0000256" key="9">
    <source>
        <dbReference type="SAM" id="Phobius"/>
    </source>
</evidence>
<dbReference type="InterPro" id="IPR019734">
    <property type="entry name" value="TPR_rpt"/>
</dbReference>
<dbReference type="Gene3D" id="3.30.450.20">
    <property type="entry name" value="PAS domain"/>
    <property type="match status" value="1"/>
</dbReference>
<dbReference type="SMART" id="SM00387">
    <property type="entry name" value="HATPase_c"/>
    <property type="match status" value="1"/>
</dbReference>
<dbReference type="SUPFAM" id="SSF48452">
    <property type="entry name" value="TPR-like"/>
    <property type="match status" value="2"/>
</dbReference>
<keyword evidence="6" id="KW-0418">Kinase</keyword>
<dbReference type="PROSITE" id="PS50005">
    <property type="entry name" value="TPR"/>
    <property type="match status" value="1"/>
</dbReference>
<dbReference type="Gene3D" id="3.30.565.10">
    <property type="entry name" value="Histidine kinase-like ATPase, C-terminal domain"/>
    <property type="match status" value="1"/>
</dbReference>
<keyword evidence="3" id="KW-0597">Phosphoprotein</keyword>
<keyword evidence="5" id="KW-0547">Nucleotide-binding</keyword>
<organism evidence="11 12">
    <name type="scientific">Erythrobacter rubeus</name>
    <dbReference type="NCBI Taxonomy" id="2760803"/>
    <lineage>
        <taxon>Bacteria</taxon>
        <taxon>Pseudomonadati</taxon>
        <taxon>Pseudomonadota</taxon>
        <taxon>Alphaproteobacteria</taxon>
        <taxon>Sphingomonadales</taxon>
        <taxon>Erythrobacteraceae</taxon>
        <taxon>Erythrobacter/Porphyrobacter group</taxon>
        <taxon>Erythrobacter</taxon>
    </lineage>
</organism>
<feature type="repeat" description="TPR" evidence="8">
    <location>
        <begin position="82"/>
        <end position="115"/>
    </location>
</feature>
<keyword evidence="9" id="KW-1133">Transmembrane helix</keyword>
<keyword evidence="7" id="KW-0067">ATP-binding</keyword>
<comment type="caution">
    <text evidence="11">The sequence shown here is derived from an EMBL/GenBank/DDBJ whole genome shotgun (WGS) entry which is preliminary data.</text>
</comment>
<dbReference type="SMART" id="SM00028">
    <property type="entry name" value="TPR"/>
    <property type="match status" value="4"/>
</dbReference>